<accession>A0A3M7RUG8</accession>
<proteinExistence type="predicted"/>
<comment type="caution">
    <text evidence="1">The sequence shown here is derived from an EMBL/GenBank/DDBJ whole genome shotgun (WGS) entry which is preliminary data.</text>
</comment>
<evidence type="ECO:0000313" key="2">
    <source>
        <dbReference type="Proteomes" id="UP000276133"/>
    </source>
</evidence>
<name>A0A3M7RUG8_BRAPC</name>
<gene>
    <name evidence="1" type="ORF">BpHYR1_002306</name>
</gene>
<sequence length="61" mass="7201">MDLLEFLIIKLNSWVVRIAMVLLKTTNTLVSIYLNFKTQEIAEYVKSKNNIVHTTWMDNEI</sequence>
<organism evidence="1 2">
    <name type="scientific">Brachionus plicatilis</name>
    <name type="common">Marine rotifer</name>
    <name type="synonym">Brachionus muelleri</name>
    <dbReference type="NCBI Taxonomy" id="10195"/>
    <lineage>
        <taxon>Eukaryota</taxon>
        <taxon>Metazoa</taxon>
        <taxon>Spiralia</taxon>
        <taxon>Gnathifera</taxon>
        <taxon>Rotifera</taxon>
        <taxon>Eurotatoria</taxon>
        <taxon>Monogononta</taxon>
        <taxon>Pseudotrocha</taxon>
        <taxon>Ploima</taxon>
        <taxon>Brachionidae</taxon>
        <taxon>Brachionus</taxon>
    </lineage>
</organism>
<reference evidence="1 2" key="1">
    <citation type="journal article" date="2018" name="Sci. Rep.">
        <title>Genomic signatures of local adaptation to the degree of environmental predictability in rotifers.</title>
        <authorList>
            <person name="Franch-Gras L."/>
            <person name="Hahn C."/>
            <person name="Garcia-Roger E.M."/>
            <person name="Carmona M.J."/>
            <person name="Serra M."/>
            <person name="Gomez A."/>
        </authorList>
    </citation>
    <scope>NUCLEOTIDE SEQUENCE [LARGE SCALE GENOMIC DNA]</scope>
    <source>
        <strain evidence="1">HYR1</strain>
    </source>
</reference>
<dbReference type="Proteomes" id="UP000276133">
    <property type="component" value="Unassembled WGS sequence"/>
</dbReference>
<protein>
    <submittedName>
        <fullName evidence="1">Uncharacterized protein</fullName>
    </submittedName>
</protein>
<dbReference type="EMBL" id="REGN01002582">
    <property type="protein sequence ID" value="RNA27176.1"/>
    <property type="molecule type" value="Genomic_DNA"/>
</dbReference>
<dbReference type="AlphaFoldDB" id="A0A3M7RUG8"/>
<keyword evidence="2" id="KW-1185">Reference proteome</keyword>
<evidence type="ECO:0000313" key="1">
    <source>
        <dbReference type="EMBL" id="RNA27176.1"/>
    </source>
</evidence>